<comment type="subcellular location">
    <subcellularLocation>
        <location evidence="1">Host cell</location>
    </subcellularLocation>
    <subcellularLocation>
        <location evidence="2">Secreted</location>
    </subcellularLocation>
</comment>
<dbReference type="InterPro" id="IPR045379">
    <property type="entry name" value="Crinkler_N"/>
</dbReference>
<protein>
    <recommendedName>
        <fullName evidence="5">Crinkler effector protein N-terminal domain-containing protein</fullName>
    </recommendedName>
</protein>
<evidence type="ECO:0000313" key="7">
    <source>
        <dbReference type="Proteomes" id="UP000723463"/>
    </source>
</evidence>
<dbReference type="Pfam" id="PF20147">
    <property type="entry name" value="Crinkler"/>
    <property type="match status" value="1"/>
</dbReference>
<evidence type="ECO:0000313" key="6">
    <source>
        <dbReference type="EMBL" id="KAF9536525.1"/>
    </source>
</evidence>
<feature type="region of interest" description="Disordered" evidence="4">
    <location>
        <begin position="113"/>
        <end position="134"/>
    </location>
</feature>
<evidence type="ECO:0000256" key="1">
    <source>
        <dbReference type="ARBA" id="ARBA00004340"/>
    </source>
</evidence>
<dbReference type="EMBL" id="JAAAXW010000667">
    <property type="protein sequence ID" value="KAF9536525.1"/>
    <property type="molecule type" value="Genomic_DNA"/>
</dbReference>
<dbReference type="GO" id="GO:0043657">
    <property type="term" value="C:host cell"/>
    <property type="evidence" value="ECO:0007669"/>
    <property type="project" value="UniProtKB-SubCell"/>
</dbReference>
<name>A0A9P6JXC1_9FUNG</name>
<evidence type="ECO:0000256" key="4">
    <source>
        <dbReference type="SAM" id="MobiDB-lite"/>
    </source>
</evidence>
<dbReference type="Proteomes" id="UP000723463">
    <property type="component" value="Unassembled WGS sequence"/>
</dbReference>
<evidence type="ECO:0000256" key="2">
    <source>
        <dbReference type="ARBA" id="ARBA00004613"/>
    </source>
</evidence>
<organism evidence="6 7">
    <name type="scientific">Mortierella hygrophila</name>
    <dbReference type="NCBI Taxonomy" id="979708"/>
    <lineage>
        <taxon>Eukaryota</taxon>
        <taxon>Fungi</taxon>
        <taxon>Fungi incertae sedis</taxon>
        <taxon>Mucoromycota</taxon>
        <taxon>Mortierellomycotina</taxon>
        <taxon>Mortierellomycetes</taxon>
        <taxon>Mortierellales</taxon>
        <taxon>Mortierellaceae</taxon>
        <taxon>Mortierella</taxon>
    </lineage>
</organism>
<reference evidence="6" key="1">
    <citation type="journal article" date="2020" name="Fungal Divers.">
        <title>Resolving the Mortierellaceae phylogeny through synthesis of multi-gene phylogenetics and phylogenomics.</title>
        <authorList>
            <person name="Vandepol N."/>
            <person name="Liber J."/>
            <person name="Desiro A."/>
            <person name="Na H."/>
            <person name="Kennedy M."/>
            <person name="Barry K."/>
            <person name="Grigoriev I.V."/>
            <person name="Miller A.N."/>
            <person name="O'Donnell K."/>
            <person name="Stajich J.E."/>
            <person name="Bonito G."/>
        </authorList>
    </citation>
    <scope>NUCLEOTIDE SEQUENCE</scope>
    <source>
        <strain evidence="6">NRRL 2591</strain>
    </source>
</reference>
<evidence type="ECO:0000256" key="3">
    <source>
        <dbReference type="ARBA" id="ARBA00022525"/>
    </source>
</evidence>
<proteinExistence type="predicted"/>
<accession>A0A9P6JXC1</accession>
<comment type="caution">
    <text evidence="6">The sequence shown here is derived from an EMBL/GenBank/DDBJ whole genome shotgun (WGS) entry which is preliminary data.</text>
</comment>
<dbReference type="AlphaFoldDB" id="A0A9P6JXC1"/>
<feature type="domain" description="Crinkler effector protein N-terminal" evidence="5">
    <location>
        <begin position="7"/>
        <end position="104"/>
    </location>
</feature>
<dbReference type="GO" id="GO:0005576">
    <property type="term" value="C:extracellular region"/>
    <property type="evidence" value="ECO:0007669"/>
    <property type="project" value="UniProtKB-SubCell"/>
</dbReference>
<keyword evidence="7" id="KW-1185">Reference proteome</keyword>
<sequence length="855" mass="96647">MADQRLNFLCLVDGESTSFPVGIESTTIGDLKDEIKAKTTPRFDDVAVAELTLWRVSIPLLPKKDRKDISLGDIPSKEELDETDDLSEVFPDKLPKKTIHVIVQRPPPVHVPVPSRALTPLPGSLSDGSPPSTPLSGDLHADIKKITDKFLAPGSQVANFLDAFVKGQGALPTTIGPIRGLPSAWRRGFGRPPGTRPSLLFMDLPDPSAPDSESRNLAAGSILSMVKGNNRYHIPSVWCCGKTRAVIELLSQHWGFYFSAADDDWGSGDMMTLYNTVRSYLKDIQVSSAVEDREINNLFARKTTLLLFLSRLLVFKYCISVPSSSETFTSARWALLQVCAHVLFKDMFNELFLKLLNLQHHGELPLSLLIRNVYEDTKDRLIVRGCLPKIKDGTRLLVVNDEAQFLGDQFNGFFQSKSSSDDFLRPLLSGSELKDGSKNFEFMEFPGFTDLQSIKAYMSRVRRCMLDDESRRVFDERIPQEALDMLFSKFVGRYRPAIVAVEKIMEHSEHGSWKALIEGTEDKLVAWKYRTIKGNLCRELNRLDQKHKDTRDDASEDTVLDILGKYFYNRCFRGEHKLEDDSVNTSLVECAFGRINIVGRNAVTVVDEPFVFKAVENYFSATDPGFQTALRELMDRTDAAAKGNLFERYMMTVFSKTFKSRRLSDWPHQPPILQMCSDLVGELDIVGWREPALLQGTTHEMMSMEEFMDAHVNHHSTRNNTPVAPFFFPKHKPSGPDMSSTKLYNKLWENALATVSASCIQDHVKDFHNFCPDNIYISMVVAYPMVCGTRLPAVKVPEKDERGLQQVMIRVCDTNFGQIFPEEHVKFINRLKNAGKRTANDADNDNEDRSKKLRT</sequence>
<evidence type="ECO:0000259" key="5">
    <source>
        <dbReference type="Pfam" id="PF20147"/>
    </source>
</evidence>
<gene>
    <name evidence="6" type="ORF">EC957_010545</name>
</gene>
<keyword evidence="3" id="KW-0964">Secreted</keyword>